<accession>A0ACC1RSD1</accession>
<organism evidence="1 2">
    <name type="scientific">Phlebia brevispora</name>
    <dbReference type="NCBI Taxonomy" id="194682"/>
    <lineage>
        <taxon>Eukaryota</taxon>
        <taxon>Fungi</taxon>
        <taxon>Dikarya</taxon>
        <taxon>Basidiomycota</taxon>
        <taxon>Agaricomycotina</taxon>
        <taxon>Agaricomycetes</taxon>
        <taxon>Polyporales</taxon>
        <taxon>Meruliaceae</taxon>
        <taxon>Phlebia</taxon>
    </lineage>
</organism>
<sequence length="495" mass="54393">MRLFRINSLFRSAETPADLCAPHLSVAPGPLRRVYFTERAPSAHSVLIFSLFSANTQPDIPTRPVPRSALPKIGCSLPYQAIAYVTRGASAANRSVKRTFVSSSLAFIVTAALVDMLPIPPAALFAASHAIALAAYPAQELLAMGRPLVNRFYDVQAHRGGRGNTVENTLPSFAWGLIDGATTLELDNGITKDGQVVVWHDEEVTAAKCLDTAPAFPGDPDYPYVGKFVANLTLAQIKTIDCGSLRQEGYPFQLTYPGTRISTLGEVFDFVECADPGRQVQWNIESKINAKYPNQTKGVEEFVSKQYEVFSNSPYKHSITYQSFDWRTLVSMKKLDPTMITSALIDSDTASGPGNSTTPWLAGLNLEAFPGPTFDRRVAQAARYIHADVLSPAAVHDDSPVKDPALPGYIPFTTKEMIEEAHGLGVEVKPWTVNRLNIAEQLLEWDADGIISDYPNAVRRLARQKNLPVAPKYPKQRVLTCLDEHLGRQRQTVHS</sequence>
<keyword evidence="2" id="KW-1185">Reference proteome</keyword>
<evidence type="ECO:0000313" key="1">
    <source>
        <dbReference type="EMBL" id="KAJ3523579.1"/>
    </source>
</evidence>
<comment type="caution">
    <text evidence="1">The sequence shown here is derived from an EMBL/GenBank/DDBJ whole genome shotgun (WGS) entry which is preliminary data.</text>
</comment>
<evidence type="ECO:0000313" key="2">
    <source>
        <dbReference type="Proteomes" id="UP001148662"/>
    </source>
</evidence>
<dbReference type="Proteomes" id="UP001148662">
    <property type="component" value="Unassembled WGS sequence"/>
</dbReference>
<proteinExistence type="predicted"/>
<name>A0ACC1RSD1_9APHY</name>
<gene>
    <name evidence="1" type="ORF">NM688_g8703</name>
</gene>
<reference evidence="1" key="1">
    <citation type="submission" date="2022-07" db="EMBL/GenBank/DDBJ databases">
        <title>Genome Sequence of Phlebia brevispora.</title>
        <authorList>
            <person name="Buettner E."/>
        </authorList>
    </citation>
    <scope>NUCLEOTIDE SEQUENCE</scope>
    <source>
        <strain evidence="1">MPL23</strain>
    </source>
</reference>
<dbReference type="EMBL" id="JANHOG010002422">
    <property type="protein sequence ID" value="KAJ3523579.1"/>
    <property type="molecule type" value="Genomic_DNA"/>
</dbReference>
<protein>
    <submittedName>
        <fullName evidence="1">Uncharacterized protein</fullName>
    </submittedName>
</protein>